<dbReference type="Proteomes" id="UP000074108">
    <property type="component" value="Unassembled WGS sequence"/>
</dbReference>
<dbReference type="OrthoDB" id="9794898at2"/>
<keyword evidence="4" id="KW-1185">Reference proteome</keyword>
<evidence type="ECO:0000256" key="1">
    <source>
        <dbReference type="ARBA" id="ARBA00022833"/>
    </source>
</evidence>
<dbReference type="RefSeq" id="WP_059350541.1">
    <property type="nucleotide sequence ID" value="NZ_LDYG01000020.1"/>
</dbReference>
<protein>
    <recommendedName>
        <fullName evidence="2">Metallo-beta-lactamase domain-containing protein</fullName>
    </recommendedName>
</protein>
<dbReference type="InterPro" id="IPR036866">
    <property type="entry name" value="RibonucZ/Hydroxyglut_hydro"/>
</dbReference>
<reference evidence="3 4" key="1">
    <citation type="journal article" date="2016" name="Front. Microbiol.">
        <title>Microevolution Analysis of Bacillus coahuilensis Unveils Differences in Phosphorus Acquisition Strategies and Their Regulation.</title>
        <authorList>
            <person name="Gomez-Lunar Z."/>
            <person name="Hernandez-Gonzalez I."/>
            <person name="Rodriguez-Torres M.D."/>
            <person name="Souza V."/>
            <person name="Olmedo-Alvarez G."/>
        </authorList>
    </citation>
    <scope>NUCLEOTIDE SEQUENCE [LARGE SCALE GENOMIC DNA]</scope>
    <source>
        <strain evidence="4">p1.1.43</strain>
    </source>
</reference>
<organism evidence="3 4">
    <name type="scientific">Bacillus coahuilensis p1.1.43</name>
    <dbReference type="NCBI Taxonomy" id="1150625"/>
    <lineage>
        <taxon>Bacteria</taxon>
        <taxon>Bacillati</taxon>
        <taxon>Bacillota</taxon>
        <taxon>Bacilli</taxon>
        <taxon>Bacillales</taxon>
        <taxon>Bacillaceae</taxon>
        <taxon>Bacillus</taxon>
    </lineage>
</organism>
<evidence type="ECO:0000313" key="4">
    <source>
        <dbReference type="Proteomes" id="UP000074108"/>
    </source>
</evidence>
<dbReference type="InterPro" id="IPR001279">
    <property type="entry name" value="Metallo-B-lactamas"/>
</dbReference>
<dbReference type="STRING" id="1150625.Q75_04225"/>
<comment type="caution">
    <text evidence="3">The sequence shown here is derived from an EMBL/GenBank/DDBJ whole genome shotgun (WGS) entry which is preliminary data.</text>
</comment>
<dbReference type="Gene3D" id="3.60.15.10">
    <property type="entry name" value="Ribonuclease Z/Hydroxyacylglutathione hydrolase-like"/>
    <property type="match status" value="1"/>
</dbReference>
<dbReference type="PANTHER" id="PTHR46018">
    <property type="entry name" value="ZINC PHOSPHODIESTERASE ELAC PROTEIN 1"/>
    <property type="match status" value="1"/>
</dbReference>
<keyword evidence="1" id="KW-0862">Zinc</keyword>
<dbReference type="PATRIC" id="fig|1150625.3.peg.883"/>
<evidence type="ECO:0000259" key="2">
    <source>
        <dbReference type="SMART" id="SM00849"/>
    </source>
</evidence>
<dbReference type="AlphaFoldDB" id="A0A147KAI6"/>
<dbReference type="SMART" id="SM00849">
    <property type="entry name" value="Lactamase_B"/>
    <property type="match status" value="1"/>
</dbReference>
<feature type="domain" description="Metallo-beta-lactamase" evidence="2">
    <location>
        <begin position="18"/>
        <end position="211"/>
    </location>
</feature>
<name>A0A147KAI6_9BACI</name>
<dbReference type="SUPFAM" id="SSF56281">
    <property type="entry name" value="Metallo-hydrolase/oxidoreductase"/>
    <property type="match status" value="1"/>
</dbReference>
<sequence>MKMTVIGHWGGYPAKGEASSAYLLQCDDTSILLDCGSGALSHMQEYINPLELDGLILSHYHADHVADVGVLQHAYLIGNKLNNRNETLSIFGHNENEQEFQRLTYKGVTKGRPYDAHSSVTIGPFSIQFLRTEHSVPCFAMNVTCKGKVIVYTADSAYQPSFIPFAEYADLLLCESNFYVGMDAKSAGHMTSREAGFLALESKVKKLVLTHLPHFGSHETLKKEAEELFKGPVLLAEKGLVLEI</sequence>
<proteinExistence type="predicted"/>
<dbReference type="PANTHER" id="PTHR46018:SF4">
    <property type="entry name" value="METALLO-HYDROLASE YHFI-RELATED"/>
    <property type="match status" value="1"/>
</dbReference>
<gene>
    <name evidence="3" type="ORF">Q75_04225</name>
</gene>
<dbReference type="EMBL" id="LDYG01000020">
    <property type="protein sequence ID" value="KUP07717.1"/>
    <property type="molecule type" value="Genomic_DNA"/>
</dbReference>
<dbReference type="CDD" id="cd07716">
    <property type="entry name" value="RNaseZ_short-form-like_MBL-fold"/>
    <property type="match status" value="1"/>
</dbReference>
<dbReference type="GO" id="GO:0042781">
    <property type="term" value="F:3'-tRNA processing endoribonuclease activity"/>
    <property type="evidence" value="ECO:0007669"/>
    <property type="project" value="TreeGrafter"/>
</dbReference>
<accession>A0A147KAI6</accession>
<dbReference type="Pfam" id="PF12706">
    <property type="entry name" value="Lactamase_B_2"/>
    <property type="match status" value="1"/>
</dbReference>
<evidence type="ECO:0000313" key="3">
    <source>
        <dbReference type="EMBL" id="KUP07717.1"/>
    </source>
</evidence>